<evidence type="ECO:0000313" key="7">
    <source>
        <dbReference type="EMBL" id="SDM18512.1"/>
    </source>
</evidence>
<dbReference type="Proteomes" id="UP000198510">
    <property type="component" value="Unassembled WGS sequence"/>
</dbReference>
<gene>
    <name evidence="7" type="ORF">SAMN05421823_11143</name>
</gene>
<dbReference type="GO" id="GO:0009055">
    <property type="term" value="F:electron transfer activity"/>
    <property type="evidence" value="ECO:0007669"/>
    <property type="project" value="TreeGrafter"/>
</dbReference>
<dbReference type="InterPro" id="IPR050526">
    <property type="entry name" value="Rubredoxin_ET"/>
</dbReference>
<protein>
    <submittedName>
        <fullName evidence="7">Rubredoxin</fullName>
    </submittedName>
</protein>
<reference evidence="7 8" key="1">
    <citation type="submission" date="2016-10" db="EMBL/GenBank/DDBJ databases">
        <authorList>
            <person name="de Groot N.N."/>
        </authorList>
    </citation>
    <scope>NUCLEOTIDE SEQUENCE [LARGE SCALE GENOMIC DNA]</scope>
    <source>
        <strain evidence="7 8">DSM 25186</strain>
    </source>
</reference>
<evidence type="ECO:0000256" key="3">
    <source>
        <dbReference type="ARBA" id="ARBA00022723"/>
    </source>
</evidence>
<dbReference type="GO" id="GO:0043448">
    <property type="term" value="P:alkane catabolic process"/>
    <property type="evidence" value="ECO:0007669"/>
    <property type="project" value="TreeGrafter"/>
</dbReference>
<name>A0A1G9R5C6_9BACT</name>
<dbReference type="GO" id="GO:0005506">
    <property type="term" value="F:iron ion binding"/>
    <property type="evidence" value="ECO:0007669"/>
    <property type="project" value="InterPro"/>
</dbReference>
<organism evidence="7 8">
    <name type="scientific">Catalinimonas alkaloidigena</name>
    <dbReference type="NCBI Taxonomy" id="1075417"/>
    <lineage>
        <taxon>Bacteria</taxon>
        <taxon>Pseudomonadati</taxon>
        <taxon>Bacteroidota</taxon>
        <taxon>Cytophagia</taxon>
        <taxon>Cytophagales</taxon>
        <taxon>Catalimonadaceae</taxon>
        <taxon>Catalinimonas</taxon>
    </lineage>
</organism>
<evidence type="ECO:0000256" key="5">
    <source>
        <dbReference type="ARBA" id="ARBA00023004"/>
    </source>
</evidence>
<evidence type="ECO:0000259" key="6">
    <source>
        <dbReference type="PROSITE" id="PS50903"/>
    </source>
</evidence>
<dbReference type="GO" id="GO:0016491">
    <property type="term" value="F:oxidoreductase activity"/>
    <property type="evidence" value="ECO:0007669"/>
    <property type="project" value="InterPro"/>
</dbReference>
<evidence type="ECO:0000313" key="8">
    <source>
        <dbReference type="Proteomes" id="UP000198510"/>
    </source>
</evidence>
<keyword evidence="2" id="KW-0813">Transport</keyword>
<evidence type="ECO:0000256" key="4">
    <source>
        <dbReference type="ARBA" id="ARBA00022982"/>
    </source>
</evidence>
<dbReference type="SUPFAM" id="SSF55124">
    <property type="entry name" value="Nitrite/Sulfite reductase N-terminal domain-like"/>
    <property type="match status" value="2"/>
</dbReference>
<keyword evidence="3" id="KW-0479">Metal-binding</keyword>
<dbReference type="PANTHER" id="PTHR47627">
    <property type="entry name" value="RUBREDOXIN"/>
    <property type="match status" value="1"/>
</dbReference>
<dbReference type="Pfam" id="PF03460">
    <property type="entry name" value="NIR_SIR_ferr"/>
    <property type="match status" value="1"/>
</dbReference>
<dbReference type="SUPFAM" id="SSF57802">
    <property type="entry name" value="Rubredoxin-like"/>
    <property type="match status" value="1"/>
</dbReference>
<dbReference type="InterPro" id="IPR036136">
    <property type="entry name" value="Nit/Sulf_reduc_fer-like_dom_sf"/>
</dbReference>
<comment type="cofactor">
    <cofactor evidence="1">
        <name>Fe(3+)</name>
        <dbReference type="ChEBI" id="CHEBI:29034"/>
    </cofactor>
</comment>
<dbReference type="Pfam" id="PF00301">
    <property type="entry name" value="Rubredoxin"/>
    <property type="match status" value="1"/>
</dbReference>
<evidence type="ECO:0000256" key="2">
    <source>
        <dbReference type="ARBA" id="ARBA00022448"/>
    </source>
</evidence>
<keyword evidence="4" id="KW-0249">Electron transport</keyword>
<keyword evidence="8" id="KW-1185">Reference proteome</keyword>
<feature type="domain" description="Rubredoxin-like" evidence="6">
    <location>
        <begin position="435"/>
        <end position="486"/>
    </location>
</feature>
<dbReference type="InterPro" id="IPR005117">
    <property type="entry name" value="NiRdtase/SiRdtase_haem-b_fer"/>
</dbReference>
<keyword evidence="5" id="KW-0408">Iron</keyword>
<evidence type="ECO:0000256" key="1">
    <source>
        <dbReference type="ARBA" id="ARBA00001965"/>
    </source>
</evidence>
<accession>A0A1G9R5C6</accession>
<dbReference type="EMBL" id="FNFO01000011">
    <property type="protein sequence ID" value="SDM18512.1"/>
    <property type="molecule type" value="Genomic_DNA"/>
</dbReference>
<dbReference type="PANTHER" id="PTHR47627:SF1">
    <property type="entry name" value="RUBREDOXIN-1-RELATED"/>
    <property type="match status" value="1"/>
</dbReference>
<dbReference type="InterPro" id="IPR024934">
    <property type="entry name" value="Rubredoxin-like_dom"/>
</dbReference>
<dbReference type="PROSITE" id="PS50903">
    <property type="entry name" value="RUBREDOXIN_LIKE"/>
    <property type="match status" value="1"/>
</dbReference>
<dbReference type="InterPro" id="IPR024935">
    <property type="entry name" value="Rubredoxin_dom"/>
</dbReference>
<dbReference type="CDD" id="cd00730">
    <property type="entry name" value="rubredoxin"/>
    <property type="match status" value="1"/>
</dbReference>
<dbReference type="Gene3D" id="2.20.28.10">
    <property type="match status" value="1"/>
</dbReference>
<sequence>MMVQTENIYLTGMTTSEQLVRVFVKGGILSPGDFRKILEVAQHLGFDYFHLGSRQDILFPVPDPEAEGVIDALRDLPLEYELNQKVNQNIVSSYVSLDVMPSTKWLASHIYHYVLDTFDYQPQEKINLVDPMQSMVPLFTGNINFIASQFDNYWYLYIRYSELDPLPWCAPDLIYGFDLAKVARAIEQLNPRSRTLTAPEIYRRVQEQVTFNTREIQAPLTFPEPTFPYYEGMNRTQEGKYWLGLYWRNNCFYVDFMRALCDLCLETNVGKLSLTPWKSFIVKGIAEKDRVIWEKLLGKNGINVRHSSLELNWHLPVLNQEALELKKYFVRMLDQQDISTYGLTFTVKTQAHKILFTSVVIEKNPKATPDDPDAFNVLYARDFNPNTFEYFTYARRVSKEIVPSLLIELSKQYYDQLDAHKKGAEKAPTAQKSLNKRFRCRHCLNIYDEAYGDALNHIAPETPFADVPDTYQCPVCGSPKADYEEVPVSQASPAKE</sequence>
<dbReference type="STRING" id="1075417.SAMN05421823_11143"/>
<dbReference type="AlphaFoldDB" id="A0A1G9R5C6"/>
<proteinExistence type="predicted"/>